<keyword evidence="2" id="KW-1185">Reference proteome</keyword>
<sequence length="121" mass="12795">MPHGDMPAIPLPLRNGLPIGDKLGTDNRAVALDNPENIGFWNPELCRMYSPSAELPRKNPIALSNRSTGTLSTEFQESISVLIGGTGCYSGAGGRADERASFLGGFYCSFLFFAGLGPTGT</sequence>
<gene>
    <name evidence="1" type="ORF">SAMD00023353_11400070</name>
</gene>
<dbReference type="AlphaFoldDB" id="A0A1W2TX17"/>
<evidence type="ECO:0000313" key="1">
    <source>
        <dbReference type="EMBL" id="GAP93240.2"/>
    </source>
</evidence>
<dbReference type="EMBL" id="DF977559">
    <property type="protein sequence ID" value="GAP93240.2"/>
    <property type="molecule type" value="Genomic_DNA"/>
</dbReference>
<proteinExistence type="predicted"/>
<organism evidence="1">
    <name type="scientific">Rosellinia necatrix</name>
    <name type="common">White root-rot fungus</name>
    <dbReference type="NCBI Taxonomy" id="77044"/>
    <lineage>
        <taxon>Eukaryota</taxon>
        <taxon>Fungi</taxon>
        <taxon>Dikarya</taxon>
        <taxon>Ascomycota</taxon>
        <taxon>Pezizomycotina</taxon>
        <taxon>Sordariomycetes</taxon>
        <taxon>Xylariomycetidae</taxon>
        <taxon>Xylariales</taxon>
        <taxon>Xylariaceae</taxon>
        <taxon>Rosellinia</taxon>
    </lineage>
</organism>
<protein>
    <submittedName>
        <fullName evidence="1">Uncharacterized protein</fullName>
    </submittedName>
</protein>
<name>A0A1W2TX17_ROSNE</name>
<dbReference type="Proteomes" id="UP000054516">
    <property type="component" value="Unassembled WGS sequence"/>
</dbReference>
<accession>A0A1W2TX17</accession>
<reference evidence="1" key="1">
    <citation type="submission" date="2016-03" db="EMBL/GenBank/DDBJ databases">
        <title>Draft genome sequence of Rosellinia necatrix.</title>
        <authorList>
            <person name="Kanematsu S."/>
        </authorList>
    </citation>
    <scope>NUCLEOTIDE SEQUENCE [LARGE SCALE GENOMIC DNA]</scope>
    <source>
        <strain evidence="1">W97</strain>
    </source>
</reference>
<evidence type="ECO:0000313" key="2">
    <source>
        <dbReference type="Proteomes" id="UP000054516"/>
    </source>
</evidence>